<dbReference type="RefSeq" id="WP_187466558.1">
    <property type="nucleotide sequence ID" value="NZ_JACSIT010000100.1"/>
</dbReference>
<organism evidence="1 2">
    <name type="scientific">Neolewinella lacunae</name>
    <dbReference type="NCBI Taxonomy" id="1517758"/>
    <lineage>
        <taxon>Bacteria</taxon>
        <taxon>Pseudomonadati</taxon>
        <taxon>Bacteroidota</taxon>
        <taxon>Saprospiria</taxon>
        <taxon>Saprospirales</taxon>
        <taxon>Lewinellaceae</taxon>
        <taxon>Neolewinella</taxon>
    </lineage>
</organism>
<dbReference type="AlphaFoldDB" id="A0A923PMN1"/>
<proteinExistence type="predicted"/>
<name>A0A923PMN1_9BACT</name>
<protein>
    <submittedName>
        <fullName evidence="1">Uncharacterized protein</fullName>
    </submittedName>
</protein>
<reference evidence="1" key="1">
    <citation type="submission" date="2020-08" db="EMBL/GenBank/DDBJ databases">
        <title>Lewinella bacteria from marine environments.</title>
        <authorList>
            <person name="Zhong Y."/>
        </authorList>
    </citation>
    <scope>NUCLEOTIDE SEQUENCE</scope>
    <source>
        <strain evidence="1">KCTC 42187</strain>
    </source>
</reference>
<gene>
    <name evidence="1" type="ORF">H9S92_09940</name>
</gene>
<dbReference type="Proteomes" id="UP000650081">
    <property type="component" value="Unassembled WGS sequence"/>
</dbReference>
<accession>A0A923PMN1</accession>
<dbReference type="PROSITE" id="PS51257">
    <property type="entry name" value="PROKAR_LIPOPROTEIN"/>
    <property type="match status" value="1"/>
</dbReference>
<dbReference type="EMBL" id="JACSIT010000100">
    <property type="protein sequence ID" value="MBC6994486.1"/>
    <property type="molecule type" value="Genomic_DNA"/>
</dbReference>
<comment type="caution">
    <text evidence="1">The sequence shown here is derived from an EMBL/GenBank/DDBJ whole genome shotgun (WGS) entry which is preliminary data.</text>
</comment>
<sequence>MRTKLTSFLGPIASVLIVLGSTGCDDCPKEVKVSPDLDFNPSALQILDIFEPSELVFSDVDGNTISFNEIESFEGFEKLDQGRNRYQCDNGKQATGIYYRQRQAKSYLSSQGDKINLNMYSWNPLFVPSSGIIPPDTATGMDVLDVELIFIGCDTLRESRYLQFTDGTPNVYESGFSITKFGHAHSNLFSVGTLPYPYGIYLGHNKGIVAFDYCGKNWVQIP</sequence>
<evidence type="ECO:0000313" key="1">
    <source>
        <dbReference type="EMBL" id="MBC6994486.1"/>
    </source>
</evidence>
<evidence type="ECO:0000313" key="2">
    <source>
        <dbReference type="Proteomes" id="UP000650081"/>
    </source>
</evidence>
<keyword evidence="2" id="KW-1185">Reference proteome</keyword>